<dbReference type="Pfam" id="PF01497">
    <property type="entry name" value="Peripla_BP_2"/>
    <property type="match status" value="1"/>
</dbReference>
<dbReference type="RefSeq" id="WP_053430370.1">
    <property type="nucleotide sequence ID" value="NZ_CP040441.1"/>
</dbReference>
<dbReference type="SUPFAM" id="SSF53807">
    <property type="entry name" value="Helical backbone' metal receptor"/>
    <property type="match status" value="1"/>
</dbReference>
<reference evidence="3" key="1">
    <citation type="submission" date="2015-08" db="EMBL/GenBank/DDBJ databases">
        <title>Complete DNA Sequence of Pseudomonas syringae pv. actinidiae, the Causal Agent of Kiwifruit Canker Disease.</title>
        <authorList>
            <person name="Rikkerink E.H.A."/>
            <person name="Fineran P.C."/>
        </authorList>
    </citation>
    <scope>NUCLEOTIDE SEQUENCE</scope>
    <source>
        <strain evidence="3">DSM 13666</strain>
    </source>
</reference>
<dbReference type="PANTHER" id="PTHR30535">
    <property type="entry name" value="VITAMIN B12-BINDING PROTEIN"/>
    <property type="match status" value="1"/>
</dbReference>
<accession>A0A0M0KGD1</accession>
<dbReference type="GeneID" id="87598941"/>
<dbReference type="EMBL" id="LILD01000001">
    <property type="protein sequence ID" value="KOO37881.1"/>
    <property type="molecule type" value="Genomic_DNA"/>
</dbReference>
<dbReference type="PROSITE" id="PS50983">
    <property type="entry name" value="FE_B12_PBP"/>
    <property type="match status" value="1"/>
</dbReference>
<sequence>MRLVSICPSNTEKIAYLGLADQLVGVDDFSDWPTVTRSLPRLGPDLRIDMDKVEALQPDLVVASLSVPGMERNVEELQKRDIPHVVYNPHSLKEIGECLKDLAKRTGATAEATVAIERYEGIIEHYRSLAAKVEPVRLYWEWWPKPVFTPGGTNWLTEISALAGGINVYGDTSIPSVKTDWDDVLNKQPDHICLAWVGIAADKVKPELLWKRPNWEQMAALQEGKVHALEEPLYCRPSPRLLLGLKKLAALLHPSHFPANDGKDPLWDHNLDD</sequence>
<dbReference type="CDD" id="cd01144">
    <property type="entry name" value="BtuF"/>
    <property type="match status" value="1"/>
</dbReference>
<gene>
    <name evidence="3" type="ORF">AMD02_02710</name>
</gene>
<feature type="domain" description="Fe/B12 periplasmic-binding" evidence="2">
    <location>
        <begin position="2"/>
        <end position="256"/>
    </location>
</feature>
<dbReference type="AlphaFoldDB" id="A0A0M0KGD1"/>
<proteinExistence type="inferred from homology"/>
<accession>A0A4Y7WTT8</accession>
<evidence type="ECO:0000256" key="1">
    <source>
        <dbReference type="ARBA" id="ARBA00008814"/>
    </source>
</evidence>
<dbReference type="Gene3D" id="3.40.50.1980">
    <property type="entry name" value="Nitrogenase molybdenum iron protein domain"/>
    <property type="match status" value="2"/>
</dbReference>
<name>A0A0M0KGD1_ALKHA</name>
<protein>
    <submittedName>
        <fullName evidence="3">ABC transporter substrate-binding protein</fullName>
    </submittedName>
</protein>
<evidence type="ECO:0000313" key="3">
    <source>
        <dbReference type="EMBL" id="KOO37881.1"/>
    </source>
</evidence>
<dbReference type="PANTHER" id="PTHR30535:SF34">
    <property type="entry name" value="MOLYBDATE-BINDING PROTEIN MOLA"/>
    <property type="match status" value="1"/>
</dbReference>
<dbReference type="InterPro" id="IPR050902">
    <property type="entry name" value="ABC_Transporter_SBP"/>
</dbReference>
<dbReference type="PATRIC" id="fig|136160.3.peg.765"/>
<organism evidence="3">
    <name type="scientific">Halalkalibacterium halodurans</name>
    <name type="common">Bacillus halodurans</name>
    <dbReference type="NCBI Taxonomy" id="86665"/>
    <lineage>
        <taxon>Bacteria</taxon>
        <taxon>Bacillati</taxon>
        <taxon>Bacillota</taxon>
        <taxon>Bacilli</taxon>
        <taxon>Bacillales</taxon>
        <taxon>Bacillaceae</taxon>
        <taxon>Halalkalibacterium (ex Joshi et al. 2022)</taxon>
    </lineage>
</organism>
<dbReference type="InterPro" id="IPR002491">
    <property type="entry name" value="ABC_transptr_periplasmic_BD"/>
</dbReference>
<evidence type="ECO:0000259" key="2">
    <source>
        <dbReference type="PROSITE" id="PS50983"/>
    </source>
</evidence>
<comment type="caution">
    <text evidence="3">The sequence shown here is derived from an EMBL/GenBank/DDBJ whole genome shotgun (WGS) entry which is preliminary data.</text>
</comment>
<comment type="similarity">
    <text evidence="1">Belongs to the bacterial solute-binding protein 8 family.</text>
</comment>